<reference evidence="1" key="1">
    <citation type="journal article" date="2014" name="Int. J. Syst. Evol. Microbiol.">
        <title>Complete genome sequence of Corynebacterium casei LMG S-19264T (=DSM 44701T), isolated from a smear-ripened cheese.</title>
        <authorList>
            <consortium name="US DOE Joint Genome Institute (JGI-PGF)"/>
            <person name="Walter F."/>
            <person name="Albersmeier A."/>
            <person name="Kalinowski J."/>
            <person name="Ruckert C."/>
        </authorList>
    </citation>
    <scope>NUCLEOTIDE SEQUENCE</scope>
    <source>
        <strain evidence="1">CGMCC 4.5737</strain>
    </source>
</reference>
<accession>A0A8J3CF06</accession>
<keyword evidence="2" id="KW-1185">Reference proteome</keyword>
<dbReference type="RefSeq" id="WP_189058092.1">
    <property type="nucleotide sequence ID" value="NZ_BMMK01000012.1"/>
</dbReference>
<evidence type="ECO:0000313" key="2">
    <source>
        <dbReference type="Proteomes" id="UP000637578"/>
    </source>
</evidence>
<organism evidence="1 2">
    <name type="scientific">Longimycelium tulufanense</name>
    <dbReference type="NCBI Taxonomy" id="907463"/>
    <lineage>
        <taxon>Bacteria</taxon>
        <taxon>Bacillati</taxon>
        <taxon>Actinomycetota</taxon>
        <taxon>Actinomycetes</taxon>
        <taxon>Pseudonocardiales</taxon>
        <taxon>Pseudonocardiaceae</taxon>
        <taxon>Longimycelium</taxon>
    </lineage>
</organism>
<reference evidence="1" key="2">
    <citation type="submission" date="2020-09" db="EMBL/GenBank/DDBJ databases">
        <authorList>
            <person name="Sun Q."/>
            <person name="Zhou Y."/>
        </authorList>
    </citation>
    <scope>NUCLEOTIDE SEQUENCE</scope>
    <source>
        <strain evidence="1">CGMCC 4.5737</strain>
    </source>
</reference>
<evidence type="ECO:0000313" key="1">
    <source>
        <dbReference type="EMBL" id="GGM56947.1"/>
    </source>
</evidence>
<protein>
    <submittedName>
        <fullName evidence="1">Uncharacterized protein</fullName>
    </submittedName>
</protein>
<dbReference type="Proteomes" id="UP000637578">
    <property type="component" value="Unassembled WGS sequence"/>
</dbReference>
<name>A0A8J3CF06_9PSEU</name>
<sequence length="121" mass="13810">MGVYVGVRGWLECDEKQLVAIQAIIQSHDDDHYSGGWGTPRRAVNWTSYIFYSADIREQAVDWLLDQLREIAGIPASDADNDLVRGLFLASHEVDGMSEWQVRDGQVFISRADSRYEYLDI</sequence>
<gene>
    <name evidence="1" type="ORF">GCM10012275_30100</name>
</gene>
<proteinExistence type="predicted"/>
<dbReference type="AlphaFoldDB" id="A0A8J3CF06"/>
<comment type="caution">
    <text evidence="1">The sequence shown here is derived from an EMBL/GenBank/DDBJ whole genome shotgun (WGS) entry which is preliminary data.</text>
</comment>
<dbReference type="EMBL" id="BMMK01000012">
    <property type="protein sequence ID" value="GGM56947.1"/>
    <property type="molecule type" value="Genomic_DNA"/>
</dbReference>